<sequence length="278" mass="31488">MGHYLKTFLKLGITAFALYWVFSNIDIQAISERITRSNPYYLLLSLLTYMVSQLFASSRMHTFFSGAGLKLSALYNYKLYLLGVFYNMFLPGGVGGDGYKIFYLNKEFGVEKRKLLTAVFLDKLSGAWSLCTLIILMFLFFIKISIAYYLLGAWFIGTVIYFFLYKYLLQPYFKLFIPVHLKALGLQLTQLVVVSLILKSFGFGGAFVPYLILFLASGFMAVFPFTIGGLGARELIFLYGSEYFVLDQQLAVSVSILFFVISALSSLPGVYFVLKTKV</sequence>
<accession>F0S7U2</accession>
<dbReference type="PANTHER" id="PTHR40277:SF1">
    <property type="entry name" value="BLL5419 PROTEIN"/>
    <property type="match status" value="1"/>
</dbReference>
<gene>
    <name evidence="7" type="ordered locus">Pedsa_2806</name>
</gene>
<feature type="transmembrane region" description="Helical" evidence="6">
    <location>
        <begin position="7"/>
        <end position="27"/>
    </location>
</feature>
<dbReference type="RefSeq" id="WP_013633832.1">
    <property type="nucleotide sequence ID" value="NC_015177.1"/>
</dbReference>
<evidence type="ECO:0000313" key="8">
    <source>
        <dbReference type="Proteomes" id="UP000000310"/>
    </source>
</evidence>
<dbReference type="NCBIfam" id="TIGR00374">
    <property type="entry name" value="flippase-like domain"/>
    <property type="match status" value="1"/>
</dbReference>
<dbReference type="PANTHER" id="PTHR40277">
    <property type="entry name" value="BLL5419 PROTEIN"/>
    <property type="match status" value="1"/>
</dbReference>
<keyword evidence="2" id="KW-1003">Cell membrane</keyword>
<dbReference type="Proteomes" id="UP000000310">
    <property type="component" value="Chromosome"/>
</dbReference>
<feature type="transmembrane region" description="Helical" evidence="6">
    <location>
        <begin position="39"/>
        <end position="56"/>
    </location>
</feature>
<feature type="transmembrane region" description="Helical" evidence="6">
    <location>
        <begin position="210"/>
        <end position="230"/>
    </location>
</feature>
<feature type="transmembrane region" description="Helical" evidence="6">
    <location>
        <begin position="77"/>
        <end position="95"/>
    </location>
</feature>
<evidence type="ECO:0000256" key="1">
    <source>
        <dbReference type="ARBA" id="ARBA00004651"/>
    </source>
</evidence>
<evidence type="ECO:0000256" key="3">
    <source>
        <dbReference type="ARBA" id="ARBA00022692"/>
    </source>
</evidence>
<reference evidence="8" key="2">
    <citation type="submission" date="2011-02" db="EMBL/GenBank/DDBJ databases">
        <title>The complete genome of Pedobacter saltans DSM 12145.</title>
        <authorList>
            <consortium name="US DOE Joint Genome Institute (JGI-PGF)"/>
            <person name="Lucas S."/>
            <person name="Copeland A."/>
            <person name="Lapidus A."/>
            <person name="Bruce D."/>
            <person name="Goodwin L."/>
            <person name="Pitluck S."/>
            <person name="Kyrpides N."/>
            <person name="Mavromatis K."/>
            <person name="Pagani I."/>
            <person name="Ivanova N."/>
            <person name="Ovchinnikova G."/>
            <person name="Lu M."/>
            <person name="Detter J.C."/>
            <person name="Han C."/>
            <person name="Land M."/>
            <person name="Hauser L."/>
            <person name="Markowitz V."/>
            <person name="Cheng J.-F."/>
            <person name="Hugenholtz P."/>
            <person name="Woyke T."/>
            <person name="Wu D."/>
            <person name="Tindall B."/>
            <person name="Pomrenke H.G."/>
            <person name="Brambilla E."/>
            <person name="Klenk H.-P."/>
            <person name="Eisen J.A."/>
        </authorList>
    </citation>
    <scope>NUCLEOTIDE SEQUENCE [LARGE SCALE GENOMIC DNA]</scope>
    <source>
        <strain evidence="8">ATCC 51119 / DSM 12145 / JCM 21818 / LMG 10337 / NBRC 100064 / NCIMB 13643</strain>
    </source>
</reference>
<dbReference type="HOGENOM" id="CLU_048072_2_2_10"/>
<proteinExistence type="predicted"/>
<keyword evidence="4 6" id="KW-1133">Transmembrane helix</keyword>
<evidence type="ECO:0000256" key="5">
    <source>
        <dbReference type="ARBA" id="ARBA00023136"/>
    </source>
</evidence>
<organism evidence="7 8">
    <name type="scientific">Pseudopedobacter saltans (strain ATCC 51119 / DSM 12145 / JCM 21818 / CCUG 39354 / LMG 10337 / NBRC 100064 / NCIMB 13643)</name>
    <name type="common">Pedobacter saltans</name>
    <dbReference type="NCBI Taxonomy" id="762903"/>
    <lineage>
        <taxon>Bacteria</taxon>
        <taxon>Pseudomonadati</taxon>
        <taxon>Bacteroidota</taxon>
        <taxon>Sphingobacteriia</taxon>
        <taxon>Sphingobacteriales</taxon>
        <taxon>Sphingobacteriaceae</taxon>
        <taxon>Pseudopedobacter</taxon>
    </lineage>
</organism>
<comment type="subcellular location">
    <subcellularLocation>
        <location evidence="1">Cell membrane</location>
        <topology evidence="1">Multi-pass membrane protein</topology>
    </subcellularLocation>
</comment>
<protein>
    <recommendedName>
        <fullName evidence="9">Lysylphosphatidylglycerol synthetase</fullName>
    </recommendedName>
</protein>
<feature type="transmembrane region" description="Helical" evidence="6">
    <location>
        <begin position="250"/>
        <end position="274"/>
    </location>
</feature>
<feature type="transmembrane region" description="Helical" evidence="6">
    <location>
        <begin position="175"/>
        <end position="198"/>
    </location>
</feature>
<feature type="transmembrane region" description="Helical" evidence="6">
    <location>
        <begin position="115"/>
        <end position="141"/>
    </location>
</feature>
<evidence type="ECO:0000313" key="7">
    <source>
        <dbReference type="EMBL" id="ADY53347.1"/>
    </source>
</evidence>
<dbReference type="Pfam" id="PF03706">
    <property type="entry name" value="LPG_synthase_TM"/>
    <property type="match status" value="1"/>
</dbReference>
<keyword evidence="3 6" id="KW-0812">Transmembrane</keyword>
<dbReference type="eggNOG" id="COG0392">
    <property type="taxonomic scope" value="Bacteria"/>
</dbReference>
<keyword evidence="8" id="KW-1185">Reference proteome</keyword>
<reference evidence="7 8" key="1">
    <citation type="journal article" date="2011" name="Stand. Genomic Sci.">
        <title>Complete genome sequence of the gliding, heparinolytic Pedobacter saltans type strain (113).</title>
        <authorList>
            <person name="Liolios K."/>
            <person name="Sikorski J."/>
            <person name="Lu M."/>
            <person name="Nolan M."/>
            <person name="Lapidus A."/>
            <person name="Lucas S."/>
            <person name="Hammon N."/>
            <person name="Deshpande S."/>
            <person name="Cheng J.F."/>
            <person name="Tapia R."/>
            <person name="Han C."/>
            <person name="Goodwin L."/>
            <person name="Pitluck S."/>
            <person name="Huntemann M."/>
            <person name="Ivanova N."/>
            <person name="Pagani I."/>
            <person name="Mavromatis K."/>
            <person name="Ovchinikova G."/>
            <person name="Pati A."/>
            <person name="Chen A."/>
            <person name="Palaniappan K."/>
            <person name="Land M."/>
            <person name="Hauser L."/>
            <person name="Brambilla E.M."/>
            <person name="Kotsyurbenko O."/>
            <person name="Rohde M."/>
            <person name="Tindall B.J."/>
            <person name="Abt B."/>
            <person name="Goker M."/>
            <person name="Detter J.C."/>
            <person name="Woyke T."/>
            <person name="Bristow J."/>
            <person name="Eisen J.A."/>
            <person name="Markowitz V."/>
            <person name="Hugenholtz P."/>
            <person name="Klenk H.P."/>
            <person name="Kyrpides N.C."/>
        </authorList>
    </citation>
    <scope>NUCLEOTIDE SEQUENCE [LARGE SCALE GENOMIC DNA]</scope>
    <source>
        <strain evidence="8">ATCC 51119 / DSM 12145 / JCM 21818 / LMG 10337 / NBRC 100064 / NCIMB 13643</strain>
    </source>
</reference>
<feature type="transmembrane region" description="Helical" evidence="6">
    <location>
        <begin position="148"/>
        <end position="169"/>
    </location>
</feature>
<evidence type="ECO:0008006" key="9">
    <source>
        <dbReference type="Google" id="ProtNLM"/>
    </source>
</evidence>
<evidence type="ECO:0000256" key="4">
    <source>
        <dbReference type="ARBA" id="ARBA00022989"/>
    </source>
</evidence>
<dbReference type="GO" id="GO:0005886">
    <property type="term" value="C:plasma membrane"/>
    <property type="evidence" value="ECO:0007669"/>
    <property type="project" value="UniProtKB-SubCell"/>
</dbReference>
<keyword evidence="5 6" id="KW-0472">Membrane</keyword>
<name>F0S7U2_PSESL</name>
<dbReference type="KEGG" id="psn:Pedsa_2806"/>
<dbReference type="STRING" id="762903.Pedsa_2806"/>
<dbReference type="AlphaFoldDB" id="F0S7U2"/>
<dbReference type="InterPro" id="IPR022791">
    <property type="entry name" value="L-PG_synthase/AglD"/>
</dbReference>
<evidence type="ECO:0000256" key="6">
    <source>
        <dbReference type="SAM" id="Phobius"/>
    </source>
</evidence>
<dbReference type="OrthoDB" id="1123508at2"/>
<dbReference type="EMBL" id="CP002545">
    <property type="protein sequence ID" value="ADY53347.1"/>
    <property type="molecule type" value="Genomic_DNA"/>
</dbReference>
<evidence type="ECO:0000256" key="2">
    <source>
        <dbReference type="ARBA" id="ARBA00022475"/>
    </source>
</evidence>